<protein>
    <submittedName>
        <fullName evidence="2">Catechol 2,3-dioxygenase-like lactoylglutathione lyase family enzyme</fullName>
    </submittedName>
</protein>
<dbReference type="PANTHER" id="PTHR35006:SF2">
    <property type="entry name" value="GLYOXALASE FAMILY PROTEIN (AFU_ORTHOLOGUE AFUA_5G14830)"/>
    <property type="match status" value="1"/>
</dbReference>
<dbReference type="InterPro" id="IPR037523">
    <property type="entry name" value="VOC_core"/>
</dbReference>
<gene>
    <name evidence="2" type="ORF">FHS03_003315</name>
</gene>
<sequence>MIDHVSIGTRDLPRALAFYTACLEPLGYSVQHQDGGQVIFGANGHWSFAIYPAQNGDALVGHRAHVAITAPSQEAAQAFYSKAIELGASKLREPGLRPDINEKYYGTMVFDPDQHQIEVVHWSK</sequence>
<organism evidence="2 3">
    <name type="scientific">Pseudoduganella violacea</name>
    <dbReference type="NCBI Taxonomy" id="1715466"/>
    <lineage>
        <taxon>Bacteria</taxon>
        <taxon>Pseudomonadati</taxon>
        <taxon>Pseudomonadota</taxon>
        <taxon>Betaproteobacteria</taxon>
        <taxon>Burkholderiales</taxon>
        <taxon>Oxalobacteraceae</taxon>
        <taxon>Telluria group</taxon>
        <taxon>Pseudoduganella</taxon>
    </lineage>
</organism>
<dbReference type="SUPFAM" id="SSF54593">
    <property type="entry name" value="Glyoxalase/Bleomycin resistance protein/Dihydroxybiphenyl dioxygenase"/>
    <property type="match status" value="1"/>
</dbReference>
<keyword evidence="3" id="KW-1185">Reference proteome</keyword>
<evidence type="ECO:0000313" key="3">
    <source>
        <dbReference type="Proteomes" id="UP000541535"/>
    </source>
</evidence>
<dbReference type="RefSeq" id="WP_183442008.1">
    <property type="nucleotide sequence ID" value="NZ_JACHXD010000009.1"/>
</dbReference>
<dbReference type="Proteomes" id="UP000541535">
    <property type="component" value="Unassembled WGS sequence"/>
</dbReference>
<dbReference type="GO" id="GO:0051213">
    <property type="term" value="F:dioxygenase activity"/>
    <property type="evidence" value="ECO:0007669"/>
    <property type="project" value="UniProtKB-KW"/>
</dbReference>
<keyword evidence="2" id="KW-0560">Oxidoreductase</keyword>
<dbReference type="EMBL" id="JACHXD010000009">
    <property type="protein sequence ID" value="MBB3120251.1"/>
    <property type="molecule type" value="Genomic_DNA"/>
</dbReference>
<dbReference type="GO" id="GO:0016829">
    <property type="term" value="F:lyase activity"/>
    <property type="evidence" value="ECO:0007669"/>
    <property type="project" value="UniProtKB-KW"/>
</dbReference>
<dbReference type="CDD" id="cd07262">
    <property type="entry name" value="VOC_like"/>
    <property type="match status" value="1"/>
</dbReference>
<reference evidence="2 3" key="1">
    <citation type="submission" date="2020-08" db="EMBL/GenBank/DDBJ databases">
        <title>Genomic Encyclopedia of Type Strains, Phase III (KMG-III): the genomes of soil and plant-associated and newly described type strains.</title>
        <authorList>
            <person name="Whitman W."/>
        </authorList>
    </citation>
    <scope>NUCLEOTIDE SEQUENCE [LARGE SCALE GENOMIC DNA]</scope>
    <source>
        <strain evidence="2 3">CECT 8897</strain>
    </source>
</reference>
<keyword evidence="2" id="KW-0223">Dioxygenase</keyword>
<comment type="caution">
    <text evidence="2">The sequence shown here is derived from an EMBL/GenBank/DDBJ whole genome shotgun (WGS) entry which is preliminary data.</text>
</comment>
<keyword evidence="2" id="KW-0456">Lyase</keyword>
<proteinExistence type="predicted"/>
<evidence type="ECO:0000259" key="1">
    <source>
        <dbReference type="PROSITE" id="PS51819"/>
    </source>
</evidence>
<dbReference type="Gene3D" id="3.10.180.10">
    <property type="entry name" value="2,3-Dihydroxybiphenyl 1,2-Dioxygenase, domain 1"/>
    <property type="match status" value="1"/>
</dbReference>
<evidence type="ECO:0000313" key="2">
    <source>
        <dbReference type="EMBL" id="MBB3120251.1"/>
    </source>
</evidence>
<feature type="domain" description="VOC" evidence="1">
    <location>
        <begin position="1"/>
        <end position="122"/>
    </location>
</feature>
<dbReference type="PANTHER" id="PTHR35006">
    <property type="entry name" value="GLYOXALASE FAMILY PROTEIN (AFU_ORTHOLOGUE AFUA_5G14830)"/>
    <property type="match status" value="1"/>
</dbReference>
<dbReference type="AlphaFoldDB" id="A0A7W5BCB5"/>
<dbReference type="Pfam" id="PF00903">
    <property type="entry name" value="Glyoxalase"/>
    <property type="match status" value="1"/>
</dbReference>
<accession>A0A7W5BCB5</accession>
<dbReference type="PROSITE" id="PS51819">
    <property type="entry name" value="VOC"/>
    <property type="match status" value="1"/>
</dbReference>
<dbReference type="InterPro" id="IPR004360">
    <property type="entry name" value="Glyas_Fos-R_dOase_dom"/>
</dbReference>
<dbReference type="InterPro" id="IPR029068">
    <property type="entry name" value="Glyas_Bleomycin-R_OHBP_Dase"/>
</dbReference>
<name>A0A7W5BCB5_9BURK</name>